<evidence type="ECO:0000313" key="2">
    <source>
        <dbReference type="EMBL" id="MDR7335553.1"/>
    </source>
</evidence>
<dbReference type="EMBL" id="JAVDXV010000010">
    <property type="protein sequence ID" value="MDR7335553.1"/>
    <property type="molecule type" value="Genomic_DNA"/>
</dbReference>
<keyword evidence="1" id="KW-0472">Membrane</keyword>
<accession>A0ABU2AHU8</accession>
<comment type="caution">
    <text evidence="2">The sequence shown here is derived from an EMBL/GenBank/DDBJ whole genome shotgun (WGS) entry which is preliminary data.</text>
</comment>
<proteinExistence type="predicted"/>
<keyword evidence="1" id="KW-1133">Transmembrane helix</keyword>
<organism evidence="2 3">
    <name type="scientific">Roseateles asaccharophilus</name>
    <dbReference type="NCBI Taxonomy" id="582607"/>
    <lineage>
        <taxon>Bacteria</taxon>
        <taxon>Pseudomonadati</taxon>
        <taxon>Pseudomonadota</taxon>
        <taxon>Betaproteobacteria</taxon>
        <taxon>Burkholderiales</taxon>
        <taxon>Sphaerotilaceae</taxon>
        <taxon>Roseateles</taxon>
    </lineage>
</organism>
<gene>
    <name evidence="2" type="ORF">J2X21_004718</name>
</gene>
<keyword evidence="3" id="KW-1185">Reference proteome</keyword>
<protein>
    <submittedName>
        <fullName evidence="2">Uncharacterized protein</fullName>
    </submittedName>
</protein>
<feature type="transmembrane region" description="Helical" evidence="1">
    <location>
        <begin position="32"/>
        <end position="51"/>
    </location>
</feature>
<reference evidence="2 3" key="1">
    <citation type="submission" date="2023-07" db="EMBL/GenBank/DDBJ databases">
        <title>Sorghum-associated microbial communities from plants grown in Nebraska, USA.</title>
        <authorList>
            <person name="Schachtman D."/>
        </authorList>
    </citation>
    <scope>NUCLEOTIDE SEQUENCE [LARGE SCALE GENOMIC DNA]</scope>
    <source>
        <strain evidence="2 3">BE316</strain>
    </source>
</reference>
<dbReference type="RefSeq" id="WP_310332557.1">
    <property type="nucleotide sequence ID" value="NZ_JAVDXV010000010.1"/>
</dbReference>
<sequence>MRHFILLFVLALAAYGLWQLGSRHTLNRWARHGIRLAAIAAVLLAALVVAYHSNALKVL</sequence>
<evidence type="ECO:0000256" key="1">
    <source>
        <dbReference type="SAM" id="Phobius"/>
    </source>
</evidence>
<evidence type="ECO:0000313" key="3">
    <source>
        <dbReference type="Proteomes" id="UP001180825"/>
    </source>
</evidence>
<dbReference type="Proteomes" id="UP001180825">
    <property type="component" value="Unassembled WGS sequence"/>
</dbReference>
<name>A0ABU2AHU8_9BURK</name>
<keyword evidence="1" id="KW-0812">Transmembrane</keyword>